<dbReference type="Proteomes" id="UP001218362">
    <property type="component" value="Chromosome"/>
</dbReference>
<gene>
    <name evidence="2" type="ORF">P0Y56_02595</name>
</gene>
<evidence type="ECO:0000313" key="3">
    <source>
        <dbReference type="Proteomes" id="UP001218362"/>
    </source>
</evidence>
<proteinExistence type="predicted"/>
<sequence length="164" mass="17940">MRWALLVLSAAPLALPTCLAAQTPDASYQSGKISKPVFPDDTRLSLVTGHLVTQHPQRSFPCPEQNICLDAVWDDTLADLKTQLGSAIDSSVHIRSVHDAGLVGNPILAYVVKQAGDGQLWAIDVRAVEHNWVCFDDWLADAWPELASDPRTTRSGDEVCLRLK</sequence>
<protein>
    <recommendedName>
        <fullName evidence="4">Lipoprotein</fullName>
    </recommendedName>
</protein>
<dbReference type="AlphaFoldDB" id="A0AAJ5X667"/>
<accession>A0AAJ5X667</accession>
<evidence type="ECO:0000313" key="2">
    <source>
        <dbReference type="EMBL" id="WEK47188.1"/>
    </source>
</evidence>
<reference evidence="2" key="1">
    <citation type="submission" date="2023-03" db="EMBL/GenBank/DDBJ databases">
        <title>Andean soil-derived lignocellulolytic bacterial consortium as a source of novel taxa and putative plastic-active enzymes.</title>
        <authorList>
            <person name="Diaz-Garcia L."/>
            <person name="Chuvochina M."/>
            <person name="Feuerriegel G."/>
            <person name="Bunk B."/>
            <person name="Sproer C."/>
            <person name="Streit W.R."/>
            <person name="Rodriguez L.M."/>
            <person name="Overmann J."/>
            <person name="Jimenez D.J."/>
        </authorList>
    </citation>
    <scope>NUCLEOTIDE SEQUENCE</scope>
    <source>
        <strain evidence="2">MAG 26</strain>
    </source>
</reference>
<organism evidence="2 3">
    <name type="scientific">Candidatus Andeanibacterium colombiense</name>
    <dbReference type="NCBI Taxonomy" id="3121345"/>
    <lineage>
        <taxon>Bacteria</taxon>
        <taxon>Pseudomonadati</taxon>
        <taxon>Pseudomonadota</taxon>
        <taxon>Alphaproteobacteria</taxon>
        <taxon>Sphingomonadales</taxon>
        <taxon>Sphingomonadaceae</taxon>
        <taxon>Candidatus Andeanibacterium</taxon>
    </lineage>
</organism>
<dbReference type="EMBL" id="CP119316">
    <property type="protein sequence ID" value="WEK47188.1"/>
    <property type="molecule type" value="Genomic_DNA"/>
</dbReference>
<evidence type="ECO:0000256" key="1">
    <source>
        <dbReference type="SAM" id="SignalP"/>
    </source>
</evidence>
<evidence type="ECO:0008006" key="4">
    <source>
        <dbReference type="Google" id="ProtNLM"/>
    </source>
</evidence>
<feature type="signal peptide" evidence="1">
    <location>
        <begin position="1"/>
        <end position="20"/>
    </location>
</feature>
<keyword evidence="1" id="KW-0732">Signal</keyword>
<name>A0AAJ5X667_9SPHN</name>
<feature type="chain" id="PRO_5042486179" description="Lipoprotein" evidence="1">
    <location>
        <begin position="21"/>
        <end position="164"/>
    </location>
</feature>
<dbReference type="KEGG" id="acob:P0Y56_02595"/>